<dbReference type="EMBL" id="JAAMOB010000001">
    <property type="protein sequence ID" value="KAF4118931.1"/>
    <property type="molecule type" value="Genomic_DNA"/>
</dbReference>
<dbReference type="PANTHER" id="PTHR16146:SF46">
    <property type="entry name" value="INTELECTIN-1A-RELATED"/>
    <property type="match status" value="1"/>
</dbReference>
<dbReference type="GO" id="GO:0070492">
    <property type="term" value="F:oligosaccharide binding"/>
    <property type="evidence" value="ECO:0007669"/>
    <property type="project" value="TreeGrafter"/>
</dbReference>
<evidence type="ECO:0000256" key="5">
    <source>
        <dbReference type="SAM" id="SignalP"/>
    </source>
</evidence>
<dbReference type="PROSITE" id="PS51406">
    <property type="entry name" value="FIBRINOGEN_C_2"/>
    <property type="match status" value="1"/>
</dbReference>
<comment type="caution">
    <text evidence="7">The sequence shown here is derived from an EMBL/GenBank/DDBJ whole genome shotgun (WGS) entry which is preliminary data.</text>
</comment>
<evidence type="ECO:0000256" key="1">
    <source>
        <dbReference type="ARBA" id="ARBA00022723"/>
    </source>
</evidence>
<gene>
    <name evidence="7" type="ORF">G5714_000982</name>
</gene>
<dbReference type="NCBIfam" id="NF040941">
    <property type="entry name" value="GGGWT_bact"/>
    <property type="match status" value="1"/>
</dbReference>
<evidence type="ECO:0000259" key="6">
    <source>
        <dbReference type="PROSITE" id="PS51406"/>
    </source>
</evidence>
<keyword evidence="4" id="KW-1015">Disulfide bond</keyword>
<evidence type="ECO:0000256" key="3">
    <source>
        <dbReference type="ARBA" id="ARBA00022837"/>
    </source>
</evidence>
<dbReference type="GO" id="GO:0046872">
    <property type="term" value="F:metal ion binding"/>
    <property type="evidence" value="ECO:0007669"/>
    <property type="project" value="UniProtKB-KW"/>
</dbReference>
<dbReference type="InterPro" id="IPR036056">
    <property type="entry name" value="Fibrinogen-like_C"/>
</dbReference>
<evidence type="ECO:0000313" key="7">
    <source>
        <dbReference type="EMBL" id="KAF4118931.1"/>
    </source>
</evidence>
<sequence length="305" mass="34094">MQSAGFLLLCISFSILLYESSNAPTDNKEQSNTARSCKELLKKQGKKKDGLYHLLSKKGDIYQTYCDMTTDGGGWTLVASVHENNINGKCSVGDRWTSQQGNDPKCPAGDEAWSNKVVFGTPEAATNDDYKNPGYFNIKAQDIAVWHVTNNHELEFWKVASILRYHTNTHFLTLFKGNLYNFFKKHALKYGAGECSTDRGISVPIIYDIGNEQRTNELYGERVRGDFDPGYVTFRVFNNYKESFAMCSGVRPKGCFAQYYCIGGGGYFPNNYCSDFSYLGANAGATNGYGASKELIQAAVLIFYR</sequence>
<dbReference type="OrthoDB" id="10072423at2759"/>
<dbReference type="GO" id="GO:0005615">
    <property type="term" value="C:extracellular space"/>
    <property type="evidence" value="ECO:0007669"/>
    <property type="project" value="TreeGrafter"/>
</dbReference>
<evidence type="ECO:0000256" key="2">
    <source>
        <dbReference type="ARBA" id="ARBA00022734"/>
    </source>
</evidence>
<keyword evidence="5" id="KW-0732">Signal</keyword>
<evidence type="ECO:0000313" key="8">
    <source>
        <dbReference type="Proteomes" id="UP000579812"/>
    </source>
</evidence>
<dbReference type="Proteomes" id="UP000579812">
    <property type="component" value="Unassembled WGS sequence"/>
</dbReference>
<reference evidence="7 8" key="1">
    <citation type="submission" date="2020-04" db="EMBL/GenBank/DDBJ databases">
        <title>Chromosome-level genome assembly of a cyprinid fish Onychostoma macrolepis by integration of Nanopore Sequencing, Bionano and Hi-C technology.</title>
        <authorList>
            <person name="Wang D."/>
        </authorList>
    </citation>
    <scope>NUCLEOTIDE SEQUENCE [LARGE SCALE GENOMIC DNA]</scope>
    <source>
        <strain evidence="7">SWU-2019</strain>
        <tissue evidence="7">Muscle</tissue>
    </source>
</reference>
<dbReference type="PANTHER" id="PTHR16146">
    <property type="entry name" value="INTELECTIN"/>
    <property type="match status" value="1"/>
</dbReference>
<dbReference type="InterPro" id="IPR002181">
    <property type="entry name" value="Fibrinogen_a/b/g_C_dom"/>
</dbReference>
<dbReference type="Gene3D" id="3.90.215.10">
    <property type="entry name" value="Gamma Fibrinogen, chain A, domain 1"/>
    <property type="match status" value="1"/>
</dbReference>
<keyword evidence="1" id="KW-0479">Metal-binding</keyword>
<dbReference type="InterPro" id="IPR014716">
    <property type="entry name" value="Fibrinogen_a/b/g_C_1"/>
</dbReference>
<keyword evidence="8" id="KW-1185">Reference proteome</keyword>
<dbReference type="Pfam" id="PF00147">
    <property type="entry name" value="Fibrinogen_C"/>
    <property type="match status" value="1"/>
</dbReference>
<organism evidence="7 8">
    <name type="scientific">Onychostoma macrolepis</name>
    <dbReference type="NCBI Taxonomy" id="369639"/>
    <lineage>
        <taxon>Eukaryota</taxon>
        <taxon>Metazoa</taxon>
        <taxon>Chordata</taxon>
        <taxon>Craniata</taxon>
        <taxon>Vertebrata</taxon>
        <taxon>Euteleostomi</taxon>
        <taxon>Actinopterygii</taxon>
        <taxon>Neopterygii</taxon>
        <taxon>Teleostei</taxon>
        <taxon>Ostariophysi</taxon>
        <taxon>Cypriniformes</taxon>
        <taxon>Cyprinidae</taxon>
        <taxon>Acrossocheilinae</taxon>
        <taxon>Onychostoma</taxon>
    </lineage>
</organism>
<dbReference type="AlphaFoldDB" id="A0A7J6DIJ6"/>
<evidence type="ECO:0000256" key="4">
    <source>
        <dbReference type="ARBA" id="ARBA00023157"/>
    </source>
</evidence>
<accession>A0A7J6DIJ6</accession>
<keyword evidence="3" id="KW-0106">Calcium</keyword>
<protein>
    <recommendedName>
        <fullName evidence="6">Fibrinogen C-terminal domain-containing protein</fullName>
    </recommendedName>
</protein>
<dbReference type="SUPFAM" id="SSF56496">
    <property type="entry name" value="Fibrinogen C-terminal domain-like"/>
    <property type="match status" value="1"/>
</dbReference>
<feature type="signal peptide" evidence="5">
    <location>
        <begin position="1"/>
        <end position="23"/>
    </location>
</feature>
<keyword evidence="2" id="KW-0430">Lectin</keyword>
<proteinExistence type="predicted"/>
<name>A0A7J6DIJ6_9TELE</name>
<feature type="chain" id="PRO_5029867588" description="Fibrinogen C-terminal domain-containing protein" evidence="5">
    <location>
        <begin position="24"/>
        <end position="305"/>
    </location>
</feature>
<feature type="domain" description="Fibrinogen C-terminal" evidence="6">
    <location>
        <begin position="28"/>
        <end position="78"/>
    </location>
</feature>